<evidence type="ECO:0000313" key="2">
    <source>
        <dbReference type="EMBL" id="KAK4882975.1"/>
    </source>
</evidence>
<dbReference type="EMBL" id="JARPUR010000002">
    <property type="protein sequence ID" value="KAK4882975.1"/>
    <property type="molecule type" value="Genomic_DNA"/>
</dbReference>
<comment type="caution">
    <text evidence="2">The sequence shown here is derived from an EMBL/GenBank/DDBJ whole genome shotgun (WGS) entry which is preliminary data.</text>
</comment>
<dbReference type="Pfam" id="PF25273">
    <property type="entry name" value="DUF7869"/>
    <property type="match status" value="1"/>
</dbReference>
<protein>
    <recommendedName>
        <fullName evidence="1">DUF7869 domain-containing protein</fullName>
    </recommendedName>
</protein>
<sequence length="265" mass="31049">MLPRLDMFKKVIFSQRISVFNESFVLLDKAKNQKTFACLWHDAIAGREKEEIVSSFNAFFLHYRDIKHFVLWVDNCSGQNKNWTLLSFLVYIVNSDAIAAVDICIKYFEPGHTFMSADSFHHQVELSLKKQKKTYDFDDFVTAVTKANSKKVEVKTMQCTDFFKWQDFSSQTNIKNIDLCLYLANITQIVANREFFSLKYKLTNNSDNIYEMNVLQNRILKKRLPSLKVFTSSCGVPRSKKETLLKNLKTIIPSNRLQFWKNLEE</sequence>
<gene>
    <name evidence="2" type="ORF">RN001_006294</name>
</gene>
<dbReference type="InterPro" id="IPR057191">
    <property type="entry name" value="DUF7869"/>
</dbReference>
<dbReference type="AlphaFoldDB" id="A0AAN7SS81"/>
<dbReference type="PANTHER" id="PTHR34415">
    <property type="entry name" value="INTEGRASE CATALYTIC DOMAIN-CONTAINING PROTEIN"/>
    <property type="match status" value="1"/>
</dbReference>
<dbReference type="Proteomes" id="UP001353858">
    <property type="component" value="Unassembled WGS sequence"/>
</dbReference>
<keyword evidence="3" id="KW-1185">Reference proteome</keyword>
<evidence type="ECO:0000259" key="1">
    <source>
        <dbReference type="Pfam" id="PF25273"/>
    </source>
</evidence>
<evidence type="ECO:0000313" key="3">
    <source>
        <dbReference type="Proteomes" id="UP001353858"/>
    </source>
</evidence>
<organism evidence="2 3">
    <name type="scientific">Aquatica leii</name>
    <dbReference type="NCBI Taxonomy" id="1421715"/>
    <lineage>
        <taxon>Eukaryota</taxon>
        <taxon>Metazoa</taxon>
        <taxon>Ecdysozoa</taxon>
        <taxon>Arthropoda</taxon>
        <taxon>Hexapoda</taxon>
        <taxon>Insecta</taxon>
        <taxon>Pterygota</taxon>
        <taxon>Neoptera</taxon>
        <taxon>Endopterygota</taxon>
        <taxon>Coleoptera</taxon>
        <taxon>Polyphaga</taxon>
        <taxon>Elateriformia</taxon>
        <taxon>Elateroidea</taxon>
        <taxon>Lampyridae</taxon>
        <taxon>Luciolinae</taxon>
        <taxon>Aquatica</taxon>
    </lineage>
</organism>
<feature type="domain" description="DUF7869" evidence="1">
    <location>
        <begin position="70"/>
        <end position="165"/>
    </location>
</feature>
<name>A0AAN7SS81_9COLE</name>
<proteinExistence type="predicted"/>
<dbReference type="PANTHER" id="PTHR34415:SF1">
    <property type="entry name" value="INTEGRASE CATALYTIC DOMAIN-CONTAINING PROTEIN"/>
    <property type="match status" value="1"/>
</dbReference>
<reference evidence="3" key="1">
    <citation type="submission" date="2023-01" db="EMBL/GenBank/DDBJ databases">
        <title>Key to firefly adult light organ development and bioluminescence: homeobox transcription factors regulate luciferase expression and transportation to peroxisome.</title>
        <authorList>
            <person name="Fu X."/>
        </authorList>
    </citation>
    <scope>NUCLEOTIDE SEQUENCE [LARGE SCALE GENOMIC DNA]</scope>
</reference>
<accession>A0AAN7SS81</accession>